<evidence type="ECO:0000256" key="6">
    <source>
        <dbReference type="ARBA" id="ARBA00022692"/>
    </source>
</evidence>
<dbReference type="PANTHER" id="PTHR45755">
    <property type="match status" value="1"/>
</dbReference>
<dbReference type="Proteomes" id="UP000663879">
    <property type="component" value="Unassembled WGS sequence"/>
</dbReference>
<dbReference type="GO" id="GO:0031410">
    <property type="term" value="C:cytoplasmic vesicle"/>
    <property type="evidence" value="ECO:0007669"/>
    <property type="project" value="TreeGrafter"/>
</dbReference>
<feature type="domain" description="Cation efflux protein transmembrane" evidence="15">
    <location>
        <begin position="40"/>
        <end position="263"/>
    </location>
</feature>
<keyword evidence="6 14" id="KW-0812">Transmembrane</keyword>
<feature type="transmembrane region" description="Helical" evidence="14">
    <location>
        <begin position="72"/>
        <end position="90"/>
    </location>
</feature>
<evidence type="ECO:0000256" key="9">
    <source>
        <dbReference type="ARBA" id="ARBA00023065"/>
    </source>
</evidence>
<dbReference type="PANTHER" id="PTHR45755:SF4">
    <property type="entry name" value="ZINC TRANSPORTER 7"/>
    <property type="match status" value="1"/>
</dbReference>
<feature type="region of interest" description="Disordered" evidence="13">
    <location>
        <begin position="169"/>
        <end position="197"/>
    </location>
</feature>
<evidence type="ECO:0000256" key="13">
    <source>
        <dbReference type="SAM" id="MobiDB-lite"/>
    </source>
</evidence>
<keyword evidence="7" id="KW-0862">Zinc</keyword>
<keyword evidence="9" id="KW-0406">Ion transport</keyword>
<evidence type="ECO:0000256" key="7">
    <source>
        <dbReference type="ARBA" id="ARBA00022906"/>
    </source>
</evidence>
<feature type="transmembrane region" description="Helical" evidence="14">
    <location>
        <begin position="102"/>
        <end position="124"/>
    </location>
</feature>
<dbReference type="GO" id="GO:0006882">
    <property type="term" value="P:intracellular zinc ion homeostasis"/>
    <property type="evidence" value="ECO:0007669"/>
    <property type="project" value="InterPro"/>
</dbReference>
<evidence type="ECO:0000313" key="16">
    <source>
        <dbReference type="EMBL" id="CAF0853229.1"/>
    </source>
</evidence>
<comment type="function">
    <text evidence="12">Zinc ion transporter mediating zinc entry from the cytosol into the lumen of organelles along the secretory pathway. By contributing to zinc ion homeostasis within the early secretory pathway, regulates the activation and folding of enzymes like alkaline phosphatases.</text>
</comment>
<evidence type="ECO:0000256" key="4">
    <source>
        <dbReference type="ARBA" id="ARBA00011182"/>
    </source>
</evidence>
<dbReference type="InterPro" id="IPR045316">
    <property type="entry name" value="Msc2-like"/>
</dbReference>
<dbReference type="SUPFAM" id="SSF161111">
    <property type="entry name" value="Cation efflux protein transmembrane domain-like"/>
    <property type="match status" value="1"/>
</dbReference>
<comment type="subunit">
    <text evidence="4">Homooligomer.</text>
</comment>
<dbReference type="GO" id="GO:1904257">
    <property type="term" value="P:zinc ion import into Golgi lumen"/>
    <property type="evidence" value="ECO:0007669"/>
    <property type="project" value="TreeGrafter"/>
</dbReference>
<dbReference type="InterPro" id="IPR002524">
    <property type="entry name" value="Cation_efflux"/>
</dbReference>
<evidence type="ECO:0000256" key="2">
    <source>
        <dbReference type="ARBA" id="ARBA00004601"/>
    </source>
</evidence>
<name>A0A813WCF5_9BILA</name>
<keyword evidence="5" id="KW-0813">Transport</keyword>
<dbReference type="GO" id="GO:0016020">
    <property type="term" value="C:membrane"/>
    <property type="evidence" value="ECO:0007669"/>
    <property type="project" value="UniProtKB-SubCell"/>
</dbReference>
<evidence type="ECO:0000256" key="14">
    <source>
        <dbReference type="SAM" id="Phobius"/>
    </source>
</evidence>
<feature type="transmembrane region" description="Helical" evidence="14">
    <location>
        <begin position="144"/>
        <end position="161"/>
    </location>
</feature>
<dbReference type="InterPro" id="IPR027469">
    <property type="entry name" value="Cation_efflux_TMD_sf"/>
</dbReference>
<feature type="transmembrane region" description="Helical" evidence="14">
    <location>
        <begin position="233"/>
        <end position="255"/>
    </location>
</feature>
<evidence type="ECO:0000313" key="17">
    <source>
        <dbReference type="Proteomes" id="UP000663879"/>
    </source>
</evidence>
<sequence length="348" mass="39089">MLPSYADQNGKVHGPPKSRIKSKLFGYLRLIISDTKTRNLFFFLLLNTSFAFVELVYGIWTNSLGLISDSFHMFFDCTALVAGLIASLIAKWRPNERYTYGYVRAEVMSGFLNGLFLVFIAFFIFSEAIERTFEPPEIHHERLFVVSVLGFFVNLIGIFVFQHGGDHGHSHGGSSHGHSHDHHGHSHDHHGHSHGGDSSSKIFEGIFLHILADTMGSVGVIISSLLIRFFGWHIADPICSMIIAFLITLSVIPLLRDSGGILMQRQPKQLDKKLPDVYRRIQQIPGVVSVQSPHFWSLSSDKYCGGIKIEVSFNCDPRYVQQTVRSMLLQIGIQEVYIQVDFPSGVSL</sequence>
<dbReference type="Pfam" id="PF01545">
    <property type="entry name" value="Cation_efflux"/>
    <property type="match status" value="1"/>
</dbReference>
<dbReference type="FunFam" id="1.20.1510.10:FF:000007">
    <property type="entry name" value="Zinc transporter 7"/>
    <property type="match status" value="1"/>
</dbReference>
<keyword evidence="8 14" id="KW-1133">Transmembrane helix</keyword>
<keyword evidence="17" id="KW-1185">Reference proteome</keyword>
<comment type="similarity">
    <text evidence="3">Belongs to the cation diffusion facilitator (CDF) transporter (TC 2.A.4) family. SLC30A subfamily.</text>
</comment>
<dbReference type="GO" id="GO:0005794">
    <property type="term" value="C:Golgi apparatus"/>
    <property type="evidence" value="ECO:0007669"/>
    <property type="project" value="UniProtKB-SubCell"/>
</dbReference>
<evidence type="ECO:0000256" key="5">
    <source>
        <dbReference type="ARBA" id="ARBA00022448"/>
    </source>
</evidence>
<evidence type="ECO:0000256" key="8">
    <source>
        <dbReference type="ARBA" id="ARBA00022989"/>
    </source>
</evidence>
<gene>
    <name evidence="16" type="ORF">OXX778_LOCUS9060</name>
</gene>
<evidence type="ECO:0000256" key="1">
    <source>
        <dbReference type="ARBA" id="ARBA00004141"/>
    </source>
</evidence>
<dbReference type="NCBIfam" id="TIGR01297">
    <property type="entry name" value="CDF"/>
    <property type="match status" value="1"/>
</dbReference>
<organism evidence="16 17">
    <name type="scientific">Brachionus calyciflorus</name>
    <dbReference type="NCBI Taxonomy" id="104777"/>
    <lineage>
        <taxon>Eukaryota</taxon>
        <taxon>Metazoa</taxon>
        <taxon>Spiralia</taxon>
        <taxon>Gnathifera</taxon>
        <taxon>Rotifera</taxon>
        <taxon>Eurotatoria</taxon>
        <taxon>Monogononta</taxon>
        <taxon>Pseudotrocha</taxon>
        <taxon>Ploima</taxon>
        <taxon>Brachionidae</taxon>
        <taxon>Brachionus</taxon>
    </lineage>
</organism>
<feature type="compositionally biased region" description="Basic residues" evidence="13">
    <location>
        <begin position="177"/>
        <end position="193"/>
    </location>
</feature>
<feature type="transmembrane region" description="Helical" evidence="14">
    <location>
        <begin position="40"/>
        <end position="60"/>
    </location>
</feature>
<comment type="subcellular location">
    <subcellularLocation>
        <location evidence="2">Golgi apparatus</location>
        <location evidence="2">trans-Golgi network</location>
    </subcellularLocation>
    <subcellularLocation>
        <location evidence="1">Membrane</location>
        <topology evidence="1">Multi-pass membrane protein</topology>
    </subcellularLocation>
</comment>
<comment type="catalytic activity">
    <reaction evidence="11">
        <text>Zn(2+)(in) = Zn(2+)(out)</text>
        <dbReference type="Rhea" id="RHEA:29351"/>
        <dbReference type="ChEBI" id="CHEBI:29105"/>
    </reaction>
</comment>
<proteinExistence type="inferred from homology"/>
<evidence type="ECO:0000256" key="11">
    <source>
        <dbReference type="ARBA" id="ARBA00034634"/>
    </source>
</evidence>
<keyword evidence="7" id="KW-0864">Zinc transport</keyword>
<comment type="caution">
    <text evidence="16">The sequence shown here is derived from an EMBL/GenBank/DDBJ whole genome shotgun (WGS) entry which is preliminary data.</text>
</comment>
<evidence type="ECO:0000256" key="12">
    <source>
        <dbReference type="ARBA" id="ARBA00046010"/>
    </source>
</evidence>
<dbReference type="Gene3D" id="1.20.1510.10">
    <property type="entry name" value="Cation efflux protein transmembrane domain"/>
    <property type="match status" value="1"/>
</dbReference>
<dbReference type="GO" id="GO:0005385">
    <property type="term" value="F:zinc ion transmembrane transporter activity"/>
    <property type="evidence" value="ECO:0007669"/>
    <property type="project" value="InterPro"/>
</dbReference>
<dbReference type="InterPro" id="IPR058533">
    <property type="entry name" value="Cation_efflux_TM"/>
</dbReference>
<evidence type="ECO:0000256" key="3">
    <source>
        <dbReference type="ARBA" id="ARBA00008873"/>
    </source>
</evidence>
<keyword evidence="10 14" id="KW-0472">Membrane</keyword>
<dbReference type="EMBL" id="CAJNOC010001306">
    <property type="protein sequence ID" value="CAF0853229.1"/>
    <property type="molecule type" value="Genomic_DNA"/>
</dbReference>
<reference evidence="16" key="1">
    <citation type="submission" date="2021-02" db="EMBL/GenBank/DDBJ databases">
        <authorList>
            <person name="Nowell W R."/>
        </authorList>
    </citation>
    <scope>NUCLEOTIDE SEQUENCE</scope>
    <source>
        <strain evidence="16">Ploen Becks lab</strain>
    </source>
</reference>
<dbReference type="AlphaFoldDB" id="A0A813WCF5"/>
<accession>A0A813WCF5</accession>
<protein>
    <recommendedName>
        <fullName evidence="15">Cation efflux protein transmembrane domain-containing protein</fullName>
    </recommendedName>
</protein>
<evidence type="ECO:0000259" key="15">
    <source>
        <dbReference type="Pfam" id="PF01545"/>
    </source>
</evidence>
<feature type="transmembrane region" description="Helical" evidence="14">
    <location>
        <begin position="206"/>
        <end position="227"/>
    </location>
</feature>
<evidence type="ECO:0000256" key="10">
    <source>
        <dbReference type="ARBA" id="ARBA00023136"/>
    </source>
</evidence>
<dbReference type="OrthoDB" id="78669at2759"/>